<evidence type="ECO:0000256" key="8">
    <source>
        <dbReference type="ARBA" id="ARBA00035585"/>
    </source>
</evidence>
<keyword evidence="3 10" id="KW-0812">Transmembrane</keyword>
<evidence type="ECO:0000256" key="5">
    <source>
        <dbReference type="ARBA" id="ARBA00023136"/>
    </source>
</evidence>
<feature type="transmembrane region" description="Helical" evidence="10">
    <location>
        <begin position="72"/>
        <end position="94"/>
    </location>
</feature>
<dbReference type="AlphaFoldDB" id="A0A4P8XI32"/>
<comment type="similarity">
    <text evidence="7 10">Belongs to the fluoride channel Fluc/FEX (TC 1.A.43) family.</text>
</comment>
<evidence type="ECO:0000313" key="11">
    <source>
        <dbReference type="EMBL" id="QCT02025.1"/>
    </source>
</evidence>
<evidence type="ECO:0000256" key="1">
    <source>
        <dbReference type="ARBA" id="ARBA00004651"/>
    </source>
</evidence>
<dbReference type="GO" id="GO:0062054">
    <property type="term" value="F:fluoride channel activity"/>
    <property type="evidence" value="ECO:0007669"/>
    <property type="project" value="UniProtKB-UniRule"/>
</dbReference>
<comment type="function">
    <text evidence="9 10">Fluoride-specific ion channel. Important for reducing fluoride concentration in the cell, thus reducing its toxicity.</text>
</comment>
<dbReference type="Proteomes" id="UP000300879">
    <property type="component" value="Chromosome"/>
</dbReference>
<dbReference type="PANTHER" id="PTHR28259:SF1">
    <property type="entry name" value="FLUORIDE EXPORT PROTEIN 1-RELATED"/>
    <property type="match status" value="1"/>
</dbReference>
<evidence type="ECO:0000256" key="9">
    <source>
        <dbReference type="ARBA" id="ARBA00049940"/>
    </source>
</evidence>
<evidence type="ECO:0000256" key="7">
    <source>
        <dbReference type="ARBA" id="ARBA00035120"/>
    </source>
</evidence>
<feature type="transmembrane region" description="Helical" evidence="10">
    <location>
        <begin position="42"/>
        <end position="60"/>
    </location>
</feature>
<keyword evidence="2 10" id="KW-1003">Cell membrane</keyword>
<dbReference type="HAMAP" id="MF_00454">
    <property type="entry name" value="FluC"/>
    <property type="match status" value="1"/>
</dbReference>
<name>A0A4P8XI32_9BACL</name>
<evidence type="ECO:0000256" key="4">
    <source>
        <dbReference type="ARBA" id="ARBA00022989"/>
    </source>
</evidence>
<comment type="catalytic activity">
    <reaction evidence="8">
        <text>fluoride(in) = fluoride(out)</text>
        <dbReference type="Rhea" id="RHEA:76159"/>
        <dbReference type="ChEBI" id="CHEBI:17051"/>
    </reaction>
    <physiologicalReaction direction="left-to-right" evidence="8">
        <dbReference type="Rhea" id="RHEA:76160"/>
    </physiologicalReaction>
</comment>
<evidence type="ECO:0000256" key="6">
    <source>
        <dbReference type="ARBA" id="ARBA00023303"/>
    </source>
</evidence>
<comment type="subcellular location">
    <subcellularLocation>
        <location evidence="1 10">Cell membrane</location>
        <topology evidence="1 10">Multi-pass membrane protein</topology>
    </subcellularLocation>
</comment>
<dbReference type="GO" id="GO:0005886">
    <property type="term" value="C:plasma membrane"/>
    <property type="evidence" value="ECO:0007669"/>
    <property type="project" value="UniProtKB-SubCell"/>
</dbReference>
<sequence>MTGSIPGKGKNILLVAVGGAAGALARSGLDAAIPAPASGFPLGILLVNLAGCLLLGWLLGGGAAAVKLPAEATLLLGTGLVGAFTTMSTFSVQLLRLLESGQHLSALAYIACSLIGGLLLSWGGLWLGRKSTPLREADRR</sequence>
<evidence type="ECO:0000313" key="12">
    <source>
        <dbReference type="Proteomes" id="UP000300879"/>
    </source>
</evidence>
<evidence type="ECO:0000256" key="3">
    <source>
        <dbReference type="ARBA" id="ARBA00022692"/>
    </source>
</evidence>
<keyword evidence="5 10" id="KW-0472">Membrane</keyword>
<organism evidence="11 12">
    <name type="scientific">Paenibacillus algicola</name>
    <dbReference type="NCBI Taxonomy" id="2565926"/>
    <lineage>
        <taxon>Bacteria</taxon>
        <taxon>Bacillati</taxon>
        <taxon>Bacillota</taxon>
        <taxon>Bacilli</taxon>
        <taxon>Bacillales</taxon>
        <taxon>Paenibacillaceae</taxon>
        <taxon>Paenibacillus</taxon>
    </lineage>
</organism>
<dbReference type="PANTHER" id="PTHR28259">
    <property type="entry name" value="FLUORIDE EXPORT PROTEIN 1-RELATED"/>
    <property type="match status" value="1"/>
</dbReference>
<gene>
    <name evidence="10" type="primary">fluC</name>
    <name evidence="10" type="synonym">crcB</name>
    <name evidence="11" type="ORF">E6C60_1309</name>
</gene>
<keyword evidence="6 10" id="KW-0407">Ion channel</keyword>
<dbReference type="RefSeq" id="WP_233281169.1">
    <property type="nucleotide sequence ID" value="NZ_CP040396.1"/>
</dbReference>
<keyword evidence="12" id="KW-1185">Reference proteome</keyword>
<dbReference type="GO" id="GO:0140114">
    <property type="term" value="P:cellular detoxification of fluoride"/>
    <property type="evidence" value="ECO:0007669"/>
    <property type="project" value="UniProtKB-UniRule"/>
</dbReference>
<dbReference type="NCBIfam" id="TIGR00494">
    <property type="entry name" value="crcB"/>
    <property type="match status" value="1"/>
</dbReference>
<keyword evidence="10" id="KW-0813">Transport</keyword>
<keyword evidence="10" id="KW-0479">Metal-binding</keyword>
<accession>A0A4P8XI32</accession>
<evidence type="ECO:0000256" key="10">
    <source>
        <dbReference type="HAMAP-Rule" id="MF_00454"/>
    </source>
</evidence>
<comment type="activity regulation">
    <text evidence="10">Na(+) is not transported, but it plays an essential structural role and its presence is essential for fluoride channel function.</text>
</comment>
<dbReference type="KEGG" id="palo:E6C60_1309"/>
<feature type="binding site" evidence="10">
    <location>
        <position position="82"/>
    </location>
    <ligand>
        <name>Na(+)</name>
        <dbReference type="ChEBI" id="CHEBI:29101"/>
        <note>structural</note>
    </ligand>
</feature>
<feature type="transmembrane region" description="Helical" evidence="10">
    <location>
        <begin position="106"/>
        <end position="127"/>
    </location>
</feature>
<keyword evidence="4 10" id="KW-1133">Transmembrane helix</keyword>
<proteinExistence type="inferred from homology"/>
<reference evidence="11 12" key="1">
    <citation type="submission" date="2019-05" db="EMBL/GenBank/DDBJ databases">
        <authorList>
            <person name="Chen C."/>
        </authorList>
    </citation>
    <scope>NUCLEOTIDE SEQUENCE [LARGE SCALE GENOMIC DNA]</scope>
    <source>
        <strain evidence="11 12">HB172198</strain>
    </source>
</reference>
<evidence type="ECO:0000256" key="2">
    <source>
        <dbReference type="ARBA" id="ARBA00022475"/>
    </source>
</evidence>
<keyword evidence="10" id="KW-0406">Ion transport</keyword>
<feature type="binding site" evidence="10">
    <location>
        <position position="85"/>
    </location>
    <ligand>
        <name>Na(+)</name>
        <dbReference type="ChEBI" id="CHEBI:29101"/>
        <note>structural</note>
    </ligand>
</feature>
<protein>
    <recommendedName>
        <fullName evidence="10">Fluoride-specific ion channel FluC</fullName>
    </recommendedName>
</protein>
<dbReference type="EMBL" id="CP040396">
    <property type="protein sequence ID" value="QCT02025.1"/>
    <property type="molecule type" value="Genomic_DNA"/>
</dbReference>
<dbReference type="InterPro" id="IPR003691">
    <property type="entry name" value="FluC"/>
</dbReference>
<keyword evidence="10" id="KW-0915">Sodium</keyword>
<dbReference type="Pfam" id="PF02537">
    <property type="entry name" value="CRCB"/>
    <property type="match status" value="1"/>
</dbReference>
<dbReference type="GO" id="GO:0046872">
    <property type="term" value="F:metal ion binding"/>
    <property type="evidence" value="ECO:0007669"/>
    <property type="project" value="UniProtKB-KW"/>
</dbReference>